<protein>
    <submittedName>
        <fullName evidence="1">Uncharacterized protein</fullName>
    </submittedName>
</protein>
<dbReference type="Gene3D" id="3.40.50.1010">
    <property type="entry name" value="5'-nuclease"/>
    <property type="match status" value="1"/>
</dbReference>
<evidence type="ECO:0000313" key="2">
    <source>
        <dbReference type="Proteomes" id="UP000195667"/>
    </source>
</evidence>
<dbReference type="RefSeq" id="WP_140396810.1">
    <property type="nucleotide sequence ID" value="NZ_FUKI01000094.1"/>
</dbReference>
<accession>A0A1R4H6H1</accession>
<dbReference type="Proteomes" id="UP000195667">
    <property type="component" value="Unassembled WGS sequence"/>
</dbReference>
<reference evidence="2" key="1">
    <citation type="submission" date="2017-02" db="EMBL/GenBank/DDBJ databases">
        <authorList>
            <person name="Daims H."/>
        </authorList>
    </citation>
    <scope>NUCLEOTIDE SEQUENCE [LARGE SCALE GENOMIC DNA]</scope>
</reference>
<proteinExistence type="predicted"/>
<organism evidence="1 2">
    <name type="scientific">Crenothrix polyspora</name>
    <dbReference type="NCBI Taxonomy" id="360316"/>
    <lineage>
        <taxon>Bacteria</taxon>
        <taxon>Pseudomonadati</taxon>
        <taxon>Pseudomonadota</taxon>
        <taxon>Gammaproteobacteria</taxon>
        <taxon>Methylococcales</taxon>
        <taxon>Crenotrichaceae</taxon>
        <taxon>Crenothrix</taxon>
    </lineage>
</organism>
<dbReference type="OrthoDB" id="9804823at2"/>
<keyword evidence="2" id="KW-1185">Reference proteome</keyword>
<dbReference type="EMBL" id="FUKI01000094">
    <property type="protein sequence ID" value="SJM91641.1"/>
    <property type="molecule type" value="Genomic_DNA"/>
</dbReference>
<gene>
    <name evidence="1" type="ORF">CRENPOLYSF1_200013</name>
</gene>
<sequence>MILLDTNVISELMKISPDLQVLNWLDNNTSKGLFISAITQAEAVLVPYIEFQHPV</sequence>
<evidence type="ECO:0000313" key="1">
    <source>
        <dbReference type="EMBL" id="SJM91641.1"/>
    </source>
</evidence>
<dbReference type="AlphaFoldDB" id="A0A1R4H6H1"/>
<dbReference type="InterPro" id="IPR029060">
    <property type="entry name" value="PIN-like_dom_sf"/>
</dbReference>
<name>A0A1R4H6H1_9GAMM</name>
<dbReference type="SUPFAM" id="SSF88723">
    <property type="entry name" value="PIN domain-like"/>
    <property type="match status" value="1"/>
</dbReference>